<dbReference type="Proteomes" id="UP000893823">
    <property type="component" value="Unassembled WGS sequence"/>
</dbReference>
<dbReference type="Gene3D" id="3.40.1090.10">
    <property type="entry name" value="Cytosolic phospholipase A2 catalytic domain"/>
    <property type="match status" value="1"/>
</dbReference>
<evidence type="ECO:0000313" key="8">
    <source>
        <dbReference type="Proteomes" id="UP000199482"/>
    </source>
</evidence>
<dbReference type="Pfam" id="PF01734">
    <property type="entry name" value="Patatin"/>
    <property type="match status" value="1"/>
</dbReference>
<reference evidence="7" key="1">
    <citation type="submission" date="2016-10" db="EMBL/GenBank/DDBJ databases">
        <authorList>
            <person name="de Groot N.N."/>
        </authorList>
    </citation>
    <scope>NUCLEOTIDE SEQUENCE [LARGE SCALE GENOMIC DNA]</scope>
    <source>
        <strain evidence="7">CPCC 202695</strain>
    </source>
</reference>
<keyword evidence="2" id="KW-0378">Hydrolase</keyword>
<keyword evidence="2" id="KW-0442">Lipid degradation</keyword>
<feature type="active site" description="Nucleophile" evidence="2">
    <location>
        <position position="133"/>
    </location>
</feature>
<feature type="region of interest" description="Disordered" evidence="3">
    <location>
        <begin position="283"/>
        <end position="305"/>
    </location>
</feature>
<reference evidence="8" key="2">
    <citation type="submission" date="2016-10" db="EMBL/GenBank/DDBJ databases">
        <authorList>
            <person name="Varghese N."/>
            <person name="Submissions S."/>
        </authorList>
    </citation>
    <scope>NUCLEOTIDE SEQUENCE [LARGE SCALE GENOMIC DNA]</scope>
    <source>
        <strain evidence="8">CPCC 202695</strain>
    </source>
</reference>
<accession>A0A1H1LX51</accession>
<evidence type="ECO:0000256" key="3">
    <source>
        <dbReference type="SAM" id="MobiDB-lite"/>
    </source>
</evidence>
<feature type="transmembrane region" description="Helical" evidence="4">
    <location>
        <begin position="936"/>
        <end position="956"/>
    </location>
</feature>
<feature type="transmembrane region" description="Helical" evidence="4">
    <location>
        <begin position="911"/>
        <end position="930"/>
    </location>
</feature>
<dbReference type="STRING" id="589382.SAMN04489721_0291"/>
<organism evidence="7 8">
    <name type="scientific">Agromyces flavus</name>
    <dbReference type="NCBI Taxonomy" id="589382"/>
    <lineage>
        <taxon>Bacteria</taxon>
        <taxon>Bacillati</taxon>
        <taxon>Actinomycetota</taxon>
        <taxon>Actinomycetes</taxon>
        <taxon>Micrococcales</taxon>
        <taxon>Microbacteriaceae</taxon>
        <taxon>Agromyces</taxon>
    </lineage>
</organism>
<dbReference type="AlphaFoldDB" id="A0A1H1LX51"/>
<feature type="short sequence motif" description="DGA/G" evidence="2">
    <location>
        <begin position="331"/>
        <end position="333"/>
    </location>
</feature>
<evidence type="ECO:0000256" key="4">
    <source>
        <dbReference type="SAM" id="Phobius"/>
    </source>
</evidence>
<reference evidence="6" key="3">
    <citation type="submission" date="2022-06" db="EMBL/GenBank/DDBJ databases">
        <title>Genomic Encyclopedia of Type Strains, Phase III (KMG-III): the genomes of soil and plant-associated and newly described type strains.</title>
        <authorList>
            <person name="Whitman W."/>
        </authorList>
    </citation>
    <scope>NUCLEOTIDE SEQUENCE</scope>
    <source>
        <strain evidence="6">CPCC 202695</strain>
    </source>
</reference>
<gene>
    <name evidence="6" type="ORF">BCL57_002838</name>
    <name evidence="7" type="ORF">SAMN04489721_0291</name>
</gene>
<proteinExistence type="predicted"/>
<dbReference type="Pfam" id="PF11856">
    <property type="entry name" value="DUF3376"/>
    <property type="match status" value="1"/>
</dbReference>
<evidence type="ECO:0000313" key="6">
    <source>
        <dbReference type="EMBL" id="MCP2368662.1"/>
    </source>
</evidence>
<dbReference type="InterPro" id="IPR002641">
    <property type="entry name" value="PNPLA_dom"/>
</dbReference>
<keyword evidence="9" id="KW-1185">Reference proteome</keyword>
<feature type="short sequence motif" description="GXSXG" evidence="2">
    <location>
        <begin position="131"/>
        <end position="135"/>
    </location>
</feature>
<keyword evidence="4" id="KW-0472">Membrane</keyword>
<evidence type="ECO:0000313" key="9">
    <source>
        <dbReference type="Proteomes" id="UP000893823"/>
    </source>
</evidence>
<feature type="transmembrane region" description="Helical" evidence="4">
    <location>
        <begin position="1120"/>
        <end position="1141"/>
    </location>
</feature>
<dbReference type="InterPro" id="IPR024282">
    <property type="entry name" value="DUF3376"/>
</dbReference>
<name>A0A1H1LX51_9MICO</name>
<dbReference type="PROSITE" id="PS51635">
    <property type="entry name" value="PNPLA"/>
    <property type="match status" value="1"/>
</dbReference>
<dbReference type="EMBL" id="LT629755">
    <property type="protein sequence ID" value="SDR79091.1"/>
    <property type="molecule type" value="Genomic_DNA"/>
</dbReference>
<evidence type="ECO:0000259" key="5">
    <source>
        <dbReference type="PROSITE" id="PS51635"/>
    </source>
</evidence>
<feature type="transmembrane region" description="Helical" evidence="4">
    <location>
        <begin position="1089"/>
        <end position="1108"/>
    </location>
</feature>
<dbReference type="Proteomes" id="UP000199482">
    <property type="component" value="Chromosome I"/>
</dbReference>
<dbReference type="SUPFAM" id="SSF52151">
    <property type="entry name" value="FabD/lysophospholipase-like"/>
    <property type="match status" value="1"/>
</dbReference>
<feature type="transmembrane region" description="Helical" evidence="4">
    <location>
        <begin position="1049"/>
        <end position="1069"/>
    </location>
</feature>
<keyword evidence="1 2" id="KW-0443">Lipid metabolism</keyword>
<keyword evidence="4" id="KW-1133">Transmembrane helix</keyword>
<feature type="transmembrane region" description="Helical" evidence="4">
    <location>
        <begin position="884"/>
        <end position="906"/>
    </location>
</feature>
<dbReference type="GO" id="GO:0016042">
    <property type="term" value="P:lipid catabolic process"/>
    <property type="evidence" value="ECO:0007669"/>
    <property type="project" value="UniProtKB-UniRule"/>
</dbReference>
<feature type="active site" description="Proton acceptor" evidence="2">
    <location>
        <position position="331"/>
    </location>
</feature>
<protein>
    <submittedName>
        <fullName evidence="6">Acylesterase/phospholipase RssA</fullName>
    </submittedName>
    <submittedName>
        <fullName evidence="7">Patatin-related protein</fullName>
    </submittedName>
</protein>
<evidence type="ECO:0000313" key="7">
    <source>
        <dbReference type="EMBL" id="SDR79091.1"/>
    </source>
</evidence>
<keyword evidence="4" id="KW-0812">Transmembrane</keyword>
<evidence type="ECO:0000256" key="1">
    <source>
        <dbReference type="ARBA" id="ARBA00023098"/>
    </source>
</evidence>
<dbReference type="RefSeq" id="WP_166670944.1">
    <property type="nucleotide sequence ID" value="NZ_BMDN01000005.1"/>
</dbReference>
<dbReference type="InterPro" id="IPR016035">
    <property type="entry name" value="Acyl_Trfase/lysoPLipase"/>
</dbReference>
<evidence type="ECO:0000256" key="2">
    <source>
        <dbReference type="PROSITE-ProRule" id="PRU01161"/>
    </source>
</evidence>
<feature type="domain" description="PNPLA" evidence="5">
    <location>
        <begin position="55"/>
        <end position="344"/>
    </location>
</feature>
<feature type="transmembrane region" description="Helical" evidence="4">
    <location>
        <begin position="1147"/>
        <end position="1171"/>
    </location>
</feature>
<dbReference type="EMBL" id="SODL02000005">
    <property type="protein sequence ID" value="MCP2368662.1"/>
    <property type="molecule type" value="Genomic_DNA"/>
</dbReference>
<feature type="transmembrane region" description="Helical" evidence="4">
    <location>
        <begin position="1012"/>
        <end position="1029"/>
    </location>
</feature>
<sequence length="1193" mass="128275">MVLPDAVEVSSEGPVTTSTRRVRVVVVRPGERVEEVAARHPGATPSFNRTLRVALAMRGGVSLAVWIGGAVAELDLLRRIRLHDVGDETLALVPETAERPLTPPVLARLQAYAEFLDAAGYDRVEFDLLAGASAGGLNAVVYAVAQRAGTGLDGLLRVWGRVGGFWGLLHPPGARGILALMQGEDYFRAQTLTALRDIYDTTDRHPDLVSPYTGVDLSATVIDARDEFEEDANEGRGHFHFVGSDEHLLDNRIPRRLDDLDETRLSDDHASLSRLALAARSTSSLPGGFEPAQIDSTTGAAGEPQDAEARGMRFAFAAHRDEPGTPYRIVDGAVFDNVPIERALRSARSRVSDRRADRVMLFLDPEPDPPVGGATEWDPNASRFFRAIGAMVSRQFRRESVAREVAELERFNAEREVAAARLDSAAPLIAAASWSHDAIHERRRAYVRALGTDLAEHLAATVSAPSLWQLTSSLPGRRRYRPIPRIRLTGLAAVASERFGSLRVAETTAVSRSPLALADAANCVLAWARALEALPAERGSRRGLALTEVREAAYGALTQAIRWRDQLTARVLELTDEAAARDADPTGADFDAWVTTWLAASARIKAPEIWSQLDTAVARLRLLTARVEQEAEAGRRQLTPAWLGSAWRPLGATTALAAADLPPLYHSAGIPAALSHVRYWAIGVDEAPADPGGFRSLARDRWYGILGRVLRTPGITPARAAAEVRRASEHVALDRQSKLAGYGFGNFLGFLARAWRVNDWWWGRLDAAAGIARFFTALEPEAVMTDVAVRRLQDAVLAESDDPAVAAEGLSPLEPVTPAPGPAAVAGAAAADGATARAPRTRRERLRAGTDTILDLAPAYRFAIASRTVRLIDRVIVQPVGKGMWWIAQALLALVRPLLVAVPAVFDPPRLALVAAFVAAVAWPLTWEPVELPEVGWLVGLSLVGAGAIVAIWAGVISTQRHWRRVAEAIGGELGGVAEAARIVARKRAYVMAGVATASVVPLVIALLQSNFLLIVLCVGVTAVLGAIAKRLASSARRTPVPGRDRRTIAMVVVFGLLGGVLPLVQLAWDLVGDLPPWLAPEERWNLLVLAVGAAAVTITLTVGWLRIGRTAAQVAATRGVDWITVTVASVAVGAGAHWLATDFFTIGIADLLADVIAAAAFIVAWANVVWWMPDLVRRIPEADDRVERAPLD</sequence>
<comment type="caution">
    <text evidence="2">Lacks conserved residue(s) required for the propagation of feature annotation.</text>
</comment>
<feature type="transmembrane region" description="Helical" evidence="4">
    <location>
        <begin position="989"/>
        <end position="1006"/>
    </location>
</feature>
<dbReference type="GO" id="GO:0016787">
    <property type="term" value="F:hydrolase activity"/>
    <property type="evidence" value="ECO:0007669"/>
    <property type="project" value="UniProtKB-UniRule"/>
</dbReference>